<feature type="compositionally biased region" description="Basic and acidic residues" evidence="1">
    <location>
        <begin position="57"/>
        <end position="66"/>
    </location>
</feature>
<organism evidence="2 3">
    <name type="scientific">Oryza sativa subsp. japonica</name>
    <name type="common">Rice</name>
    <dbReference type="NCBI Taxonomy" id="39947"/>
    <lineage>
        <taxon>Eukaryota</taxon>
        <taxon>Viridiplantae</taxon>
        <taxon>Streptophyta</taxon>
        <taxon>Embryophyta</taxon>
        <taxon>Tracheophyta</taxon>
        <taxon>Spermatophyta</taxon>
        <taxon>Magnoliopsida</taxon>
        <taxon>Liliopsida</taxon>
        <taxon>Poales</taxon>
        <taxon>Poaceae</taxon>
        <taxon>BOP clade</taxon>
        <taxon>Oryzoideae</taxon>
        <taxon>Oryzeae</taxon>
        <taxon>Oryzinae</taxon>
        <taxon>Oryza</taxon>
        <taxon>Oryza sativa</taxon>
    </lineage>
</organism>
<evidence type="ECO:0000256" key="1">
    <source>
        <dbReference type="SAM" id="MobiDB-lite"/>
    </source>
</evidence>
<reference evidence="3" key="2">
    <citation type="journal article" date="2008" name="Nucleic Acids Res.">
        <title>The rice annotation project database (RAP-DB): 2008 update.</title>
        <authorList>
            <consortium name="The rice annotation project (RAP)"/>
        </authorList>
    </citation>
    <scope>GENOME REANNOTATION</scope>
    <source>
        <strain evidence="3">cv. Nipponbare</strain>
    </source>
</reference>
<feature type="region of interest" description="Disordered" evidence="1">
    <location>
        <begin position="43"/>
        <end position="66"/>
    </location>
</feature>
<evidence type="ECO:0000313" key="3">
    <source>
        <dbReference type="Proteomes" id="UP000000763"/>
    </source>
</evidence>
<proteinExistence type="predicted"/>
<dbReference type="Proteomes" id="UP000000763">
    <property type="component" value="Chromosome 5"/>
</dbReference>
<gene>
    <name evidence="2" type="ordered locus">Os05g0166750</name>
</gene>
<accession>C7J2V8</accession>
<dbReference type="KEGG" id="dosa:Os05g0166750"/>
<sequence>AAAAVACRARPAAGRSGGLPLPLLLPFPVDDVVAATGLPTPLPALPSANRWAPPVSGRRERKEVKWREKGIRKEKKYKKNSMSLST</sequence>
<protein>
    <submittedName>
        <fullName evidence="2">Os05g0166750 protein</fullName>
    </submittedName>
</protein>
<dbReference type="AlphaFoldDB" id="C7J2V8"/>
<dbReference type="EMBL" id="AP008211">
    <property type="protein sequence ID" value="BAH92964.1"/>
    <property type="molecule type" value="Genomic_DNA"/>
</dbReference>
<feature type="non-terminal residue" evidence="2">
    <location>
        <position position="1"/>
    </location>
</feature>
<evidence type="ECO:0000313" key="2">
    <source>
        <dbReference type="EMBL" id="BAH92964.1"/>
    </source>
</evidence>
<reference evidence="2 3" key="1">
    <citation type="journal article" date="2005" name="Nature">
        <title>The map-based sequence of the rice genome.</title>
        <authorList>
            <consortium name="International rice genome sequencing project (IRGSP)"/>
            <person name="Matsumoto T."/>
            <person name="Wu J."/>
            <person name="Kanamori H."/>
            <person name="Katayose Y."/>
            <person name="Fujisawa M."/>
            <person name="Namiki N."/>
            <person name="Mizuno H."/>
            <person name="Yamamoto K."/>
            <person name="Antonio B.A."/>
            <person name="Baba T."/>
            <person name="Sakata K."/>
            <person name="Nagamura Y."/>
            <person name="Aoki H."/>
            <person name="Arikawa K."/>
            <person name="Arita K."/>
            <person name="Bito T."/>
            <person name="Chiden Y."/>
            <person name="Fujitsuka N."/>
            <person name="Fukunaka R."/>
            <person name="Hamada M."/>
            <person name="Harada C."/>
            <person name="Hayashi A."/>
            <person name="Hijishita S."/>
            <person name="Honda M."/>
            <person name="Hosokawa S."/>
            <person name="Ichikawa Y."/>
            <person name="Idonuma A."/>
            <person name="Iijima M."/>
            <person name="Ikeda M."/>
            <person name="Ikeno M."/>
            <person name="Ito K."/>
            <person name="Ito S."/>
            <person name="Ito T."/>
            <person name="Ito Y."/>
            <person name="Ito Y."/>
            <person name="Iwabuchi A."/>
            <person name="Kamiya K."/>
            <person name="Karasawa W."/>
            <person name="Kurita K."/>
            <person name="Katagiri S."/>
            <person name="Kikuta A."/>
            <person name="Kobayashi H."/>
            <person name="Kobayashi N."/>
            <person name="Machita K."/>
            <person name="Maehara T."/>
            <person name="Masukawa M."/>
            <person name="Mizubayashi T."/>
            <person name="Mukai Y."/>
            <person name="Nagasaki H."/>
            <person name="Nagata Y."/>
            <person name="Naito S."/>
            <person name="Nakashima M."/>
            <person name="Nakama Y."/>
            <person name="Nakamichi Y."/>
            <person name="Nakamura M."/>
            <person name="Meguro A."/>
            <person name="Negishi M."/>
            <person name="Ohta I."/>
            <person name="Ohta T."/>
            <person name="Okamoto M."/>
            <person name="Ono N."/>
            <person name="Saji S."/>
            <person name="Sakaguchi M."/>
            <person name="Sakai K."/>
            <person name="Shibata M."/>
            <person name="Shimokawa T."/>
            <person name="Song J."/>
            <person name="Takazaki Y."/>
            <person name="Terasawa K."/>
            <person name="Tsugane M."/>
            <person name="Tsuji K."/>
            <person name="Ueda S."/>
            <person name="Waki K."/>
            <person name="Yamagata H."/>
            <person name="Yamamoto M."/>
            <person name="Yamamoto S."/>
            <person name="Yamane H."/>
            <person name="Yoshiki S."/>
            <person name="Yoshihara R."/>
            <person name="Yukawa K."/>
            <person name="Zhong H."/>
            <person name="Yano M."/>
            <person name="Yuan Q."/>
            <person name="Ouyang S."/>
            <person name="Liu J."/>
            <person name="Jones K.M."/>
            <person name="Gansberger K."/>
            <person name="Moffat K."/>
            <person name="Hill J."/>
            <person name="Bera J."/>
            <person name="Fadrosh D."/>
            <person name="Jin S."/>
            <person name="Johri S."/>
            <person name="Kim M."/>
            <person name="Overton L."/>
            <person name="Reardon M."/>
            <person name="Tsitrin T."/>
            <person name="Vuong H."/>
            <person name="Weaver B."/>
            <person name="Ciecko A."/>
            <person name="Tallon L."/>
            <person name="Jackson J."/>
            <person name="Pai G."/>
            <person name="Aken S.V."/>
            <person name="Utterback T."/>
            <person name="Reidmuller S."/>
            <person name="Feldblyum T."/>
            <person name="Hsiao J."/>
            <person name="Zismann V."/>
            <person name="Iobst S."/>
            <person name="de Vazeille A.R."/>
            <person name="Buell C.R."/>
            <person name="Ying K."/>
            <person name="Li Y."/>
            <person name="Lu T."/>
            <person name="Huang Y."/>
            <person name="Zhao Q."/>
            <person name="Feng Q."/>
            <person name="Zhang L."/>
            <person name="Zhu J."/>
            <person name="Weng Q."/>
            <person name="Mu J."/>
            <person name="Lu Y."/>
            <person name="Fan D."/>
            <person name="Liu Y."/>
            <person name="Guan J."/>
            <person name="Zhang Y."/>
            <person name="Yu S."/>
            <person name="Liu X."/>
            <person name="Zhang Y."/>
            <person name="Hong G."/>
            <person name="Han B."/>
            <person name="Choisne N."/>
            <person name="Demange N."/>
            <person name="Orjeda G."/>
            <person name="Samain S."/>
            <person name="Cattolico L."/>
            <person name="Pelletier E."/>
            <person name="Couloux A."/>
            <person name="Segurens B."/>
            <person name="Wincker P."/>
            <person name="D'Hont A."/>
            <person name="Scarpelli C."/>
            <person name="Weissenbach J."/>
            <person name="Salanoubat M."/>
            <person name="Quetier F."/>
            <person name="Yu Y."/>
            <person name="Kim H.R."/>
            <person name="Rambo T."/>
            <person name="Currie J."/>
            <person name="Collura K."/>
            <person name="Luo M."/>
            <person name="Yang T."/>
            <person name="Ammiraju J.S.S."/>
            <person name="Engler F."/>
            <person name="Soderlund C."/>
            <person name="Wing R.A."/>
            <person name="Palmer L.E."/>
            <person name="de la Bastide M."/>
            <person name="Spiegel L."/>
            <person name="Nascimento L."/>
            <person name="Zutavern T."/>
            <person name="O'Shaughnessy A."/>
            <person name="Dike S."/>
            <person name="Dedhia N."/>
            <person name="Preston R."/>
            <person name="Balija V."/>
            <person name="McCombie W.R."/>
            <person name="Chow T."/>
            <person name="Chen H."/>
            <person name="Chung M."/>
            <person name="Chen C."/>
            <person name="Shaw J."/>
            <person name="Wu H."/>
            <person name="Hsiao K."/>
            <person name="Chao Y."/>
            <person name="Chu M."/>
            <person name="Cheng C."/>
            <person name="Hour A."/>
            <person name="Lee P."/>
            <person name="Lin S."/>
            <person name="Lin Y."/>
            <person name="Liou J."/>
            <person name="Liu S."/>
            <person name="Hsing Y."/>
            <person name="Raghuvanshi S."/>
            <person name="Mohanty A."/>
            <person name="Bharti A.K."/>
            <person name="Gaur A."/>
            <person name="Gupta V."/>
            <person name="Kumar D."/>
            <person name="Ravi V."/>
            <person name="Vij S."/>
            <person name="Kapur A."/>
            <person name="Khurana P."/>
            <person name="Khurana P."/>
            <person name="Khurana J.P."/>
            <person name="Tyagi A.K."/>
            <person name="Gaikwad K."/>
            <person name="Singh A."/>
            <person name="Dalal V."/>
            <person name="Srivastava S."/>
            <person name="Dixit A."/>
            <person name="Pal A.K."/>
            <person name="Ghazi I.A."/>
            <person name="Yadav M."/>
            <person name="Pandit A."/>
            <person name="Bhargava A."/>
            <person name="Sureshbabu K."/>
            <person name="Batra K."/>
            <person name="Sharma T.R."/>
            <person name="Mohapatra T."/>
            <person name="Singh N.K."/>
            <person name="Messing J."/>
            <person name="Nelson A.B."/>
            <person name="Fuks G."/>
            <person name="Kavchok S."/>
            <person name="Keizer G."/>
            <person name="Linton E."/>
            <person name="Llaca V."/>
            <person name="Song R."/>
            <person name="Tanyolac B."/>
            <person name="Young S."/>
            <person name="Ho-Il K."/>
            <person name="Hahn J.H."/>
            <person name="Sangsakoo G."/>
            <person name="Vanavichit A."/>
            <person name="de Mattos Luiz.A.T."/>
            <person name="Zimmer P.D."/>
            <person name="Malone G."/>
            <person name="Dellagostin O."/>
            <person name="de Oliveira A.C."/>
            <person name="Bevan M."/>
            <person name="Bancroft I."/>
            <person name="Minx P."/>
            <person name="Cordum H."/>
            <person name="Wilson R."/>
            <person name="Cheng Z."/>
            <person name="Jin W."/>
            <person name="Jiang J."/>
            <person name="Leong S.A."/>
            <person name="Iwama H."/>
            <person name="Gojobori T."/>
            <person name="Itoh T."/>
            <person name="Niimura Y."/>
            <person name="Fujii Y."/>
            <person name="Habara T."/>
            <person name="Sakai H."/>
            <person name="Sato Y."/>
            <person name="Wilson G."/>
            <person name="Kumar K."/>
            <person name="McCouch S."/>
            <person name="Juretic N."/>
            <person name="Hoen D."/>
            <person name="Wright S."/>
            <person name="Bruskiewich R."/>
            <person name="Bureau T."/>
            <person name="Miyao A."/>
            <person name="Hirochika H."/>
            <person name="Nishikawa T."/>
            <person name="Kadowaki K."/>
            <person name="Sugiura M."/>
            <person name="Burr B."/>
            <person name="Sasaki T."/>
        </authorList>
    </citation>
    <scope>NUCLEOTIDE SEQUENCE [LARGE SCALE GENOMIC DNA]</scope>
    <source>
        <strain evidence="3">cv. Nipponbare</strain>
    </source>
</reference>
<name>C7J2V8_ORYSJ</name>